<evidence type="ECO:0000313" key="2">
    <source>
        <dbReference type="Proteomes" id="UP000317371"/>
    </source>
</evidence>
<dbReference type="InterPro" id="IPR047647">
    <property type="entry name" value="ISAs1_transpos"/>
</dbReference>
<dbReference type="PANTHER" id="PTHR30298">
    <property type="entry name" value="H REPEAT-ASSOCIATED PREDICTED TRANSPOSASE"/>
    <property type="match status" value="1"/>
</dbReference>
<dbReference type="InParanoid" id="A0A540V7X4"/>
<gene>
    <name evidence="1" type="ORF">FKZ61_23700</name>
</gene>
<accession>A0A540V7X4</accession>
<organism evidence="1 2">
    <name type="scientific">Litorilinea aerophila</name>
    <dbReference type="NCBI Taxonomy" id="1204385"/>
    <lineage>
        <taxon>Bacteria</taxon>
        <taxon>Bacillati</taxon>
        <taxon>Chloroflexota</taxon>
        <taxon>Caldilineae</taxon>
        <taxon>Caldilineales</taxon>
        <taxon>Caldilineaceae</taxon>
        <taxon>Litorilinea</taxon>
    </lineage>
</organism>
<protein>
    <submittedName>
        <fullName evidence="1">ISAs1 family transposase</fullName>
    </submittedName>
</protein>
<dbReference type="OrthoDB" id="145986at2"/>
<reference evidence="1 2" key="1">
    <citation type="submission" date="2019-06" db="EMBL/GenBank/DDBJ databases">
        <title>Genome sequence of Litorilinea aerophila BAA-2444.</title>
        <authorList>
            <person name="Maclea K.S."/>
            <person name="Maurais E.G."/>
            <person name="Iannazzi L.C."/>
        </authorList>
    </citation>
    <scope>NUCLEOTIDE SEQUENCE [LARGE SCALE GENOMIC DNA]</scope>
    <source>
        <strain evidence="1 2">ATCC BAA-2444</strain>
    </source>
</reference>
<evidence type="ECO:0000313" key="1">
    <source>
        <dbReference type="EMBL" id="TQE92869.1"/>
    </source>
</evidence>
<proteinExistence type="predicted"/>
<dbReference type="AlphaFoldDB" id="A0A540V7X4"/>
<dbReference type="Proteomes" id="UP000317371">
    <property type="component" value="Unassembled WGS sequence"/>
</dbReference>
<dbReference type="NCBIfam" id="NF033564">
    <property type="entry name" value="transpos_ISAs1"/>
    <property type="match status" value="1"/>
</dbReference>
<dbReference type="RefSeq" id="WP_141612648.1">
    <property type="nucleotide sequence ID" value="NZ_VIGC02000086.1"/>
</dbReference>
<sequence>MGFVKGNHGALYALIDQWLEARGVRARQPDHVQMDKGHGRLERRELWVEPAQDLGIYLAQDYGWAEVRFLGQVRRYRRPLHQEEWESVESVFWIAGGKNLPALPPAQFQEQLRGHWTIENRVFYVRDVTMDEDRLHGRRIGSALSMLRNVALNCLRRLRLPYIPDARR</sequence>
<keyword evidence="2" id="KW-1185">Reference proteome</keyword>
<dbReference type="PANTHER" id="PTHR30298:SF0">
    <property type="entry name" value="PROTEIN YBFL-RELATED"/>
    <property type="match status" value="1"/>
</dbReference>
<feature type="non-terminal residue" evidence="1">
    <location>
        <position position="168"/>
    </location>
</feature>
<name>A0A540V7X4_9CHLR</name>
<dbReference type="InterPro" id="IPR051698">
    <property type="entry name" value="Transposase_11-like"/>
</dbReference>
<dbReference type="EMBL" id="VIGC01000092">
    <property type="protein sequence ID" value="TQE92869.1"/>
    <property type="molecule type" value="Genomic_DNA"/>
</dbReference>
<comment type="caution">
    <text evidence="1">The sequence shown here is derived from an EMBL/GenBank/DDBJ whole genome shotgun (WGS) entry which is preliminary data.</text>
</comment>